<comment type="caution">
    <text evidence="1">The sequence shown here is derived from an EMBL/GenBank/DDBJ whole genome shotgun (WGS) entry which is preliminary data.</text>
</comment>
<accession>A0AC60PTC7</accession>
<sequence length="978" mass="110473">MGLAAGIVGTLSYISRAVYLYPSCESPNCWDFTSALYSSLNYTTSPCDNFYHFVCDGWKASKSSEAFVFSDLQVRVASAAVNGLLRLGKAPMLRQTAVQKSSVMLKTCLQVLEGGVDNSENLKSFLKSVHLLEPRSETADILDVVIDLGLNWNVPVFFQITIEPDYTINGRQTLYLVRNHYLMNWFLRRSRLSGTTLKNYILACSEFIGRNVNPETLILFENYLMSTLGATGDSSRVTETIEISGLESRTPGIMSSDWLDLFNRHLPDPAQLLVTDTIKVTDTMYLYSVSEAILDDRRKRNGVLLTYVAWLVVHYLGPFTSLALVRPAFPDIADAKSHVFSRCFEEVNSLMPYAFGQPFAVQSVPPNDREEVFHMVQQVKSSLKESFLQSKWMDNATLKIALLKLHSMKTIIAYPDFVLGGLDEFYAFMPDAGLVFLESRLKSWFVTMRSRKDDLWKRRDAGYDFRLTDVNAFYHPISNMMIIPAGIINSPFFHARFPISINFGGLGHVIAHEIVHGFDVDSSRRDVRGEVHDWWSPETRSQYEQRVRCLKRLYGSYEALKYGSSLDGLADLTGGVTETLSIRQDPSSCARTLAGSLLARTTLVTALVQQQHTQVTTAGGEQVQLLKLRNPVGVGSDYIGSWSLDSLEWDKVPPEEQERLNYKSTSEGEFWMSYQDFMKTFTSLEVVHLDSETSRDEVTLREKVPWQMKVWKGNWQRGVTAGGCRNHTDTFHINPQFQLILSESEEVVISLSQDAVIEPKVMGFTIYQMAKPPNEALGKAFFKKNKSLLSSQYSNCKQVSVRCVLEQGGYVLLPTTFELGQEAAFTLRVFSGKPTKLKLIDSAPSTVKPAIMKATPSFDSKVSSYEAVFLQVADEHSSVNCFELQELLEACLPNDYVKSCATLEVCRQVVMALDTTGVGRLRFQEYKNFMCSLKYWQGTFKKHTKGTSGILRAEKLREALIDIGICRFIILEYKRCWH</sequence>
<proteinExistence type="predicted"/>
<keyword evidence="2" id="KW-1185">Reference proteome</keyword>
<name>A0AC60PTC7_IXOPE</name>
<protein>
    <submittedName>
        <fullName evidence="1">Uncharacterized protein</fullName>
    </submittedName>
</protein>
<organism evidence="1 2">
    <name type="scientific">Ixodes persulcatus</name>
    <name type="common">Taiga tick</name>
    <dbReference type="NCBI Taxonomy" id="34615"/>
    <lineage>
        <taxon>Eukaryota</taxon>
        <taxon>Metazoa</taxon>
        <taxon>Ecdysozoa</taxon>
        <taxon>Arthropoda</taxon>
        <taxon>Chelicerata</taxon>
        <taxon>Arachnida</taxon>
        <taxon>Acari</taxon>
        <taxon>Parasitiformes</taxon>
        <taxon>Ixodida</taxon>
        <taxon>Ixodoidea</taxon>
        <taxon>Ixodidae</taxon>
        <taxon>Ixodinae</taxon>
        <taxon>Ixodes</taxon>
    </lineage>
</organism>
<dbReference type="Proteomes" id="UP000805193">
    <property type="component" value="Unassembled WGS sequence"/>
</dbReference>
<dbReference type="EMBL" id="JABSTQ010009978">
    <property type="protein sequence ID" value="KAG0424392.1"/>
    <property type="molecule type" value="Genomic_DNA"/>
</dbReference>
<evidence type="ECO:0000313" key="1">
    <source>
        <dbReference type="EMBL" id="KAG0424392.1"/>
    </source>
</evidence>
<reference evidence="1 2" key="1">
    <citation type="journal article" date="2020" name="Cell">
        <title>Large-Scale Comparative Analyses of Tick Genomes Elucidate Their Genetic Diversity and Vector Capacities.</title>
        <authorList>
            <consortium name="Tick Genome and Microbiome Consortium (TIGMIC)"/>
            <person name="Jia N."/>
            <person name="Wang J."/>
            <person name="Shi W."/>
            <person name="Du L."/>
            <person name="Sun Y."/>
            <person name="Zhan W."/>
            <person name="Jiang J.F."/>
            <person name="Wang Q."/>
            <person name="Zhang B."/>
            <person name="Ji P."/>
            <person name="Bell-Sakyi L."/>
            <person name="Cui X.M."/>
            <person name="Yuan T.T."/>
            <person name="Jiang B.G."/>
            <person name="Yang W.F."/>
            <person name="Lam T.T."/>
            <person name="Chang Q.C."/>
            <person name="Ding S.J."/>
            <person name="Wang X.J."/>
            <person name="Zhu J.G."/>
            <person name="Ruan X.D."/>
            <person name="Zhao L."/>
            <person name="Wei J.T."/>
            <person name="Ye R.Z."/>
            <person name="Que T.C."/>
            <person name="Du C.H."/>
            <person name="Zhou Y.H."/>
            <person name="Cheng J.X."/>
            <person name="Dai P.F."/>
            <person name="Guo W.B."/>
            <person name="Han X.H."/>
            <person name="Huang E.J."/>
            <person name="Li L.F."/>
            <person name="Wei W."/>
            <person name="Gao Y.C."/>
            <person name="Liu J.Z."/>
            <person name="Shao H.Z."/>
            <person name="Wang X."/>
            <person name="Wang C.C."/>
            <person name="Yang T.C."/>
            <person name="Huo Q.B."/>
            <person name="Li W."/>
            <person name="Chen H.Y."/>
            <person name="Chen S.E."/>
            <person name="Zhou L.G."/>
            <person name="Ni X.B."/>
            <person name="Tian J.H."/>
            <person name="Sheng Y."/>
            <person name="Liu T."/>
            <person name="Pan Y.S."/>
            <person name="Xia L.Y."/>
            <person name="Li J."/>
            <person name="Zhao F."/>
            <person name="Cao W.C."/>
        </authorList>
    </citation>
    <scope>NUCLEOTIDE SEQUENCE [LARGE SCALE GENOMIC DNA]</scope>
    <source>
        <strain evidence="1">Iper-2018</strain>
    </source>
</reference>
<evidence type="ECO:0000313" key="2">
    <source>
        <dbReference type="Proteomes" id="UP000805193"/>
    </source>
</evidence>
<gene>
    <name evidence="1" type="ORF">HPB47_028390</name>
</gene>